<proteinExistence type="predicted"/>
<evidence type="ECO:0000313" key="2">
    <source>
        <dbReference type="EMBL" id="MBF0966966.1"/>
    </source>
</evidence>
<reference evidence="2" key="1">
    <citation type="submission" date="2020-04" db="EMBL/GenBank/DDBJ databases">
        <title>Deep metagenomics examines the oral microbiome during advanced dental caries in children, revealing novel taxa and co-occurrences with host molecules.</title>
        <authorList>
            <person name="Baker J.L."/>
            <person name="Morton J.T."/>
            <person name="Dinis M."/>
            <person name="Alvarez R."/>
            <person name="Tran N.C."/>
            <person name="Knight R."/>
            <person name="Edlund A."/>
        </authorList>
    </citation>
    <scope>NUCLEOTIDE SEQUENCE</scope>
    <source>
        <strain evidence="2">JCVI_30_bin.13</strain>
    </source>
</reference>
<dbReference type="Proteomes" id="UP000759246">
    <property type="component" value="Unassembled WGS sequence"/>
</dbReference>
<evidence type="ECO:0000256" key="1">
    <source>
        <dbReference type="SAM" id="Phobius"/>
    </source>
</evidence>
<keyword evidence="1" id="KW-0812">Transmembrane</keyword>
<dbReference type="RefSeq" id="WP_424623317.1">
    <property type="nucleotide sequence ID" value="NZ_CBDFBV010000096.1"/>
</dbReference>
<name>A0A929RQT4_9ACTO</name>
<gene>
    <name evidence="2" type="ORF">HXK09_07420</name>
</gene>
<feature type="transmembrane region" description="Helical" evidence="1">
    <location>
        <begin position="91"/>
        <end position="120"/>
    </location>
</feature>
<evidence type="ECO:0000313" key="3">
    <source>
        <dbReference type="Proteomes" id="UP000759246"/>
    </source>
</evidence>
<organism evidence="2 3">
    <name type="scientific">Actinomyces bouchesdurhonensis</name>
    <dbReference type="NCBI Taxonomy" id="1852361"/>
    <lineage>
        <taxon>Bacteria</taxon>
        <taxon>Bacillati</taxon>
        <taxon>Actinomycetota</taxon>
        <taxon>Actinomycetes</taxon>
        <taxon>Actinomycetales</taxon>
        <taxon>Actinomycetaceae</taxon>
        <taxon>Actinomyces</taxon>
    </lineage>
</organism>
<protein>
    <submittedName>
        <fullName evidence="2">Uncharacterized protein</fullName>
    </submittedName>
</protein>
<feature type="transmembrane region" description="Helical" evidence="1">
    <location>
        <begin position="141"/>
        <end position="161"/>
    </location>
</feature>
<accession>A0A929RQT4</accession>
<sequence length="162" mass="17255">MSDIRTPFTQQPARGAPMRQQYGQFAYAQPNVPVGYAQPFPQATGPQRAYATAYQQALRARAANGRITYGDILTDQAMASYTARVNGVSTIIIIMSALSLFFGVIIFSSLGVLTGCLQLGTARAYGAPEHIVKRATIARNIAVACLIVDSLILAAIIAMVAS</sequence>
<dbReference type="AlphaFoldDB" id="A0A929RQT4"/>
<comment type="caution">
    <text evidence="2">The sequence shown here is derived from an EMBL/GenBank/DDBJ whole genome shotgun (WGS) entry which is preliminary data.</text>
</comment>
<keyword evidence="1" id="KW-1133">Transmembrane helix</keyword>
<dbReference type="EMBL" id="JABZGF010000262">
    <property type="protein sequence ID" value="MBF0966966.1"/>
    <property type="molecule type" value="Genomic_DNA"/>
</dbReference>
<keyword evidence="1" id="KW-0472">Membrane</keyword>